<organism evidence="7">
    <name type="scientific">freshwater metagenome</name>
    <dbReference type="NCBI Taxonomy" id="449393"/>
    <lineage>
        <taxon>unclassified sequences</taxon>
        <taxon>metagenomes</taxon>
        <taxon>ecological metagenomes</taxon>
    </lineage>
</organism>
<dbReference type="Pfam" id="PF00510">
    <property type="entry name" value="COX3"/>
    <property type="match status" value="1"/>
</dbReference>
<feature type="transmembrane region" description="Helical" evidence="5">
    <location>
        <begin position="79"/>
        <end position="100"/>
    </location>
</feature>
<dbReference type="GO" id="GO:0016020">
    <property type="term" value="C:membrane"/>
    <property type="evidence" value="ECO:0007669"/>
    <property type="project" value="UniProtKB-SubCell"/>
</dbReference>
<dbReference type="GO" id="GO:0022904">
    <property type="term" value="P:respiratory electron transport chain"/>
    <property type="evidence" value="ECO:0007669"/>
    <property type="project" value="InterPro"/>
</dbReference>
<dbReference type="AlphaFoldDB" id="A0A6J7NQV4"/>
<evidence type="ECO:0000256" key="4">
    <source>
        <dbReference type="ARBA" id="ARBA00023136"/>
    </source>
</evidence>
<evidence type="ECO:0000259" key="6">
    <source>
        <dbReference type="PROSITE" id="PS50253"/>
    </source>
</evidence>
<feature type="transmembrane region" description="Helical" evidence="5">
    <location>
        <begin position="112"/>
        <end position="135"/>
    </location>
</feature>
<comment type="subcellular location">
    <subcellularLocation>
        <location evidence="1">Membrane</location>
        <topology evidence="1">Multi-pass membrane protein</topology>
    </subcellularLocation>
</comment>
<dbReference type="Gene3D" id="1.20.120.80">
    <property type="entry name" value="Cytochrome c oxidase, subunit III, four-helix bundle"/>
    <property type="match status" value="1"/>
</dbReference>
<evidence type="ECO:0000256" key="2">
    <source>
        <dbReference type="ARBA" id="ARBA00022692"/>
    </source>
</evidence>
<evidence type="ECO:0000313" key="7">
    <source>
        <dbReference type="EMBL" id="CAB4992334.1"/>
    </source>
</evidence>
<evidence type="ECO:0000256" key="1">
    <source>
        <dbReference type="ARBA" id="ARBA00004141"/>
    </source>
</evidence>
<evidence type="ECO:0000256" key="3">
    <source>
        <dbReference type="ARBA" id="ARBA00022989"/>
    </source>
</evidence>
<keyword evidence="4 5" id="KW-0472">Membrane</keyword>
<protein>
    <submittedName>
        <fullName evidence="7">Unannotated protein</fullName>
    </submittedName>
</protein>
<dbReference type="PROSITE" id="PS50253">
    <property type="entry name" value="COX3"/>
    <property type="match status" value="1"/>
</dbReference>
<keyword evidence="2 5" id="KW-0812">Transmembrane</keyword>
<gene>
    <name evidence="7" type="ORF">UFOPK4020_00325</name>
</gene>
<evidence type="ECO:0000256" key="5">
    <source>
        <dbReference type="SAM" id="Phobius"/>
    </source>
</evidence>
<reference evidence="7" key="1">
    <citation type="submission" date="2020-05" db="EMBL/GenBank/DDBJ databases">
        <authorList>
            <person name="Chiriac C."/>
            <person name="Salcher M."/>
            <person name="Ghai R."/>
            <person name="Kavagutti S V."/>
        </authorList>
    </citation>
    <scope>NUCLEOTIDE SEQUENCE</scope>
</reference>
<feature type="domain" description="Heme-copper oxidase subunit III family profile" evidence="6">
    <location>
        <begin position="31"/>
        <end position="209"/>
    </location>
</feature>
<dbReference type="InterPro" id="IPR000298">
    <property type="entry name" value="Cyt_c_oxidase-like_su3"/>
</dbReference>
<sequence length="209" mass="23268">MSTNFMSTSATALNSGPKIVMRRQALVLSGLMSAASAMLIGSMLAIWLHFRANAPLRESSDGSKMLRDWLPENIKIPEVATNTMMMTFVITCVMVQWASYSSRRSDPKHTTLALAVALLTEIALVNAQIAVYMQMDIGVRDSSYTMMFYAVTATMTALIVIGLGFTLMTMFRSFASRNSDHDLVLAHSVYWYSLAVIFATMWFVVYVQK</sequence>
<accession>A0A6J7NQV4</accession>
<feature type="transmembrane region" description="Helical" evidence="5">
    <location>
        <begin position="147"/>
        <end position="168"/>
    </location>
</feature>
<dbReference type="EMBL" id="CAFBOV010000042">
    <property type="protein sequence ID" value="CAB4992334.1"/>
    <property type="molecule type" value="Genomic_DNA"/>
</dbReference>
<proteinExistence type="predicted"/>
<feature type="transmembrane region" description="Helical" evidence="5">
    <location>
        <begin position="25"/>
        <end position="50"/>
    </location>
</feature>
<dbReference type="InterPro" id="IPR035973">
    <property type="entry name" value="Cyt_c_oxidase_su3-like_sf"/>
</dbReference>
<dbReference type="SUPFAM" id="SSF81452">
    <property type="entry name" value="Cytochrome c oxidase subunit III-like"/>
    <property type="match status" value="1"/>
</dbReference>
<feature type="transmembrane region" description="Helical" evidence="5">
    <location>
        <begin position="189"/>
        <end position="207"/>
    </location>
</feature>
<name>A0A6J7NQV4_9ZZZZ</name>
<keyword evidence="3 5" id="KW-1133">Transmembrane helix</keyword>
<dbReference type="InterPro" id="IPR013833">
    <property type="entry name" value="Cyt_c_oxidase_su3_a-hlx"/>
</dbReference>
<dbReference type="GO" id="GO:0004129">
    <property type="term" value="F:cytochrome-c oxidase activity"/>
    <property type="evidence" value="ECO:0007669"/>
    <property type="project" value="InterPro"/>
</dbReference>